<sequence>MAIFTVNRHAKTAPNPKALYTLKKETIYKLLKENRAKKIGLHFTEQPKLSHQHSTLLIQIEDYFFHIPPSKEDFKTVQHLGKIDQHYRNPKTKMSLSYAKKVLYHYLDWKEEKSNPSSKHRRFASYYTPSSLGKMDWPNNKNGFRK</sequence>
<gene>
    <name evidence="1" type="ORF">NC797_04510</name>
</gene>
<dbReference type="InterPro" id="IPR025552">
    <property type="entry name" value="YkyB"/>
</dbReference>
<name>A0A9X3WQ60_9BACI</name>
<keyword evidence="2" id="KW-1185">Reference proteome</keyword>
<proteinExistence type="predicted"/>
<reference evidence="1" key="1">
    <citation type="submission" date="2022-06" db="EMBL/GenBank/DDBJ databases">
        <title>Aquibacillus sp. a new bacterium isolated from soil saline samples.</title>
        <authorList>
            <person name="Galisteo C."/>
            <person name="De La Haba R."/>
            <person name="Sanchez-Porro C."/>
            <person name="Ventosa A."/>
        </authorList>
    </citation>
    <scope>NUCLEOTIDE SEQUENCE</scope>
    <source>
        <strain evidence="1">3ASR75-11</strain>
    </source>
</reference>
<organism evidence="1 2">
    <name type="scientific">Terrihalobacillus insolitus</name>
    <dbReference type="NCBI Taxonomy" id="2950438"/>
    <lineage>
        <taxon>Bacteria</taxon>
        <taxon>Bacillati</taxon>
        <taxon>Bacillota</taxon>
        <taxon>Bacilli</taxon>
        <taxon>Bacillales</taxon>
        <taxon>Bacillaceae</taxon>
        <taxon>Terrihalobacillus</taxon>
    </lineage>
</organism>
<dbReference type="Pfam" id="PF14177">
    <property type="entry name" value="YkyB"/>
    <property type="match status" value="1"/>
</dbReference>
<dbReference type="Proteomes" id="UP001145050">
    <property type="component" value="Unassembled WGS sequence"/>
</dbReference>
<protein>
    <submittedName>
        <fullName evidence="1">YkyB family protein</fullName>
    </submittedName>
</protein>
<dbReference type="EMBL" id="JAMQKB010000002">
    <property type="protein sequence ID" value="MDC3423770.1"/>
    <property type="molecule type" value="Genomic_DNA"/>
</dbReference>
<evidence type="ECO:0000313" key="1">
    <source>
        <dbReference type="EMBL" id="MDC3423770.1"/>
    </source>
</evidence>
<evidence type="ECO:0000313" key="2">
    <source>
        <dbReference type="Proteomes" id="UP001145050"/>
    </source>
</evidence>
<comment type="caution">
    <text evidence="1">The sequence shown here is derived from an EMBL/GenBank/DDBJ whole genome shotgun (WGS) entry which is preliminary data.</text>
</comment>
<dbReference type="AlphaFoldDB" id="A0A9X3WQ60"/>
<accession>A0A9X3WQ60</accession>